<gene>
    <name evidence="1" type="ORF">FJSC11DRAFT_0115</name>
</gene>
<protein>
    <submittedName>
        <fullName evidence="1">Uncharacterized protein</fullName>
    </submittedName>
</protein>
<evidence type="ECO:0000313" key="2">
    <source>
        <dbReference type="Proteomes" id="UP000004344"/>
    </source>
</evidence>
<reference evidence="1 2" key="1">
    <citation type="submission" date="2011-09" db="EMBL/GenBank/DDBJ databases">
        <title>The draft genome of Fischerella sp. JSC-11.</title>
        <authorList>
            <consortium name="US DOE Joint Genome Institute (JGI-PGF)"/>
            <person name="Lucas S."/>
            <person name="Han J."/>
            <person name="Lapidus A."/>
            <person name="Cheng J.-F."/>
            <person name="Goodwin L."/>
            <person name="Pitluck S."/>
            <person name="Peters L."/>
            <person name="Land M.L."/>
            <person name="Hauser L."/>
            <person name="Sarkisova S."/>
            <person name="Bryant D.A."/>
            <person name="Brown I."/>
            <person name="Woyke T.J."/>
        </authorList>
    </citation>
    <scope>NUCLEOTIDE SEQUENCE [LARGE SCALE GENOMIC DNA]</scope>
    <source>
        <strain evidence="1 2">JSC-11</strain>
    </source>
</reference>
<sequence length="47" mass="5667">MTRNTVWMSILLPKSAKQEKFTEIGLKDIEKHMNFPYPLTELNRDDW</sequence>
<organism evidence="1 2">
    <name type="scientific">Fischerella thermalis JSC-11</name>
    <dbReference type="NCBI Taxonomy" id="741277"/>
    <lineage>
        <taxon>Bacteria</taxon>
        <taxon>Bacillati</taxon>
        <taxon>Cyanobacteriota</taxon>
        <taxon>Cyanophyceae</taxon>
        <taxon>Nostocales</taxon>
        <taxon>Hapalosiphonaceae</taxon>
        <taxon>Fischerella</taxon>
    </lineage>
</organism>
<dbReference type="EMBL" id="AGIZ01000001">
    <property type="protein sequence ID" value="EHC19298.1"/>
    <property type="molecule type" value="Genomic_DNA"/>
</dbReference>
<proteinExistence type="predicted"/>
<accession>G6FML8</accession>
<keyword evidence="2" id="KW-1185">Reference proteome</keyword>
<name>G6FML8_9CYAN</name>
<evidence type="ECO:0000313" key="1">
    <source>
        <dbReference type="EMBL" id="EHC19298.1"/>
    </source>
</evidence>
<dbReference type="Proteomes" id="UP000004344">
    <property type="component" value="Unassembled WGS sequence"/>
</dbReference>
<dbReference type="AlphaFoldDB" id="G6FML8"/>
<comment type="caution">
    <text evidence="1">The sequence shown here is derived from an EMBL/GenBank/DDBJ whole genome shotgun (WGS) entry which is preliminary data.</text>
</comment>